<dbReference type="InterPro" id="IPR014757">
    <property type="entry name" value="Tscrpt_reg_IclR_C"/>
</dbReference>
<gene>
    <name evidence="9" type="ORF">KEC57_13765</name>
</gene>
<evidence type="ECO:0000313" key="9">
    <source>
        <dbReference type="EMBL" id="MCC2033249.1"/>
    </source>
</evidence>
<accession>A0A9X1LWB9</accession>
<evidence type="ECO:0000256" key="4">
    <source>
        <dbReference type="ARBA" id="ARBA00023163"/>
    </source>
</evidence>
<evidence type="ECO:0000313" key="10">
    <source>
        <dbReference type="Proteomes" id="UP001139354"/>
    </source>
</evidence>
<dbReference type="SUPFAM" id="SSF55781">
    <property type="entry name" value="GAF domain-like"/>
    <property type="match status" value="1"/>
</dbReference>
<dbReference type="EMBL" id="JAGTTN010000004">
    <property type="protein sequence ID" value="MCC2033249.1"/>
    <property type="molecule type" value="Genomic_DNA"/>
</dbReference>
<protein>
    <recommendedName>
        <fullName evidence="6">Glycerol operon regulatory protein</fullName>
    </recommendedName>
</protein>
<keyword evidence="10" id="KW-1185">Reference proteome</keyword>
<evidence type="ECO:0000259" key="7">
    <source>
        <dbReference type="PROSITE" id="PS51077"/>
    </source>
</evidence>
<reference evidence="9" key="1">
    <citation type="submission" date="2021-04" db="EMBL/GenBank/DDBJ databases">
        <title>Microbacterium tenobrionis sp. nov. and Microbacterium allomyrinae sp. nov., isolated from larvae of Tenobrio molitor and Allomyrina dichotoma, respectively.</title>
        <authorList>
            <person name="Lee S.D."/>
        </authorList>
    </citation>
    <scope>NUCLEOTIDE SEQUENCE</scope>
    <source>
        <strain evidence="9">BWT-G7</strain>
    </source>
</reference>
<dbReference type="GO" id="GO:0003677">
    <property type="term" value="F:DNA binding"/>
    <property type="evidence" value="ECO:0007669"/>
    <property type="project" value="UniProtKB-KW"/>
</dbReference>
<name>A0A9X1LWB9_9MICO</name>
<dbReference type="PANTHER" id="PTHR30136">
    <property type="entry name" value="HELIX-TURN-HELIX TRANSCRIPTIONAL REGULATOR, ICLR FAMILY"/>
    <property type="match status" value="1"/>
</dbReference>
<dbReference type="Pfam" id="PF01614">
    <property type="entry name" value="IclR_C"/>
    <property type="match status" value="1"/>
</dbReference>
<feature type="domain" description="IclR-ED" evidence="8">
    <location>
        <begin position="79"/>
        <end position="262"/>
    </location>
</feature>
<dbReference type="GO" id="GO:0006071">
    <property type="term" value="P:glycerol metabolic process"/>
    <property type="evidence" value="ECO:0007669"/>
    <property type="project" value="UniProtKB-KW"/>
</dbReference>
<evidence type="ECO:0000256" key="1">
    <source>
        <dbReference type="ARBA" id="ARBA00022798"/>
    </source>
</evidence>
<dbReference type="FunFam" id="1.10.10.10:FF:000056">
    <property type="entry name" value="IclR family transcriptional regulator"/>
    <property type="match status" value="1"/>
</dbReference>
<dbReference type="Proteomes" id="UP001139354">
    <property type="component" value="Unassembled WGS sequence"/>
</dbReference>
<evidence type="ECO:0000256" key="6">
    <source>
        <dbReference type="ARBA" id="ARBA00070406"/>
    </source>
</evidence>
<dbReference type="RefSeq" id="WP_229385213.1">
    <property type="nucleotide sequence ID" value="NZ_JAGTTN010000004.1"/>
</dbReference>
<sequence length="265" mass="28372">MAGATSDSPASAYRERNSTADRALDILGLFDDRRTTLSATDVAAAFGVARSTAYRYLQTLIAGGFVEEDPAGGFRLGLRVFELARLARRSYGLSEIALPLLRELSATTGETALLTRRSGDRVVCLERVESDAAQVRLSYERGTVQAVNAGASAWVLLAWEQPDVIARLLESTSLTKYTETTLTGPDEILQRLARVREDGFAVSWGELDPDAVGIAAPVHAADGSVAAGISIVTVQRRAEGVVDDLVSAVRRTAEQISVRFALSAE</sequence>
<evidence type="ECO:0000256" key="3">
    <source>
        <dbReference type="ARBA" id="ARBA00023125"/>
    </source>
</evidence>
<dbReference type="InterPro" id="IPR029016">
    <property type="entry name" value="GAF-like_dom_sf"/>
</dbReference>
<dbReference type="InterPro" id="IPR036388">
    <property type="entry name" value="WH-like_DNA-bd_sf"/>
</dbReference>
<feature type="domain" description="HTH iclR-type" evidence="7">
    <location>
        <begin position="17"/>
        <end position="78"/>
    </location>
</feature>
<dbReference type="AlphaFoldDB" id="A0A9X1LWB9"/>
<evidence type="ECO:0000256" key="5">
    <source>
        <dbReference type="ARBA" id="ARBA00058938"/>
    </source>
</evidence>
<comment type="function">
    <text evidence="5">May be an activator protein for the gylABX operon.</text>
</comment>
<dbReference type="GO" id="GO:0003700">
    <property type="term" value="F:DNA-binding transcription factor activity"/>
    <property type="evidence" value="ECO:0007669"/>
    <property type="project" value="TreeGrafter"/>
</dbReference>
<dbReference type="SUPFAM" id="SSF46785">
    <property type="entry name" value="Winged helix' DNA-binding domain"/>
    <property type="match status" value="1"/>
</dbReference>
<dbReference type="Pfam" id="PF09339">
    <property type="entry name" value="HTH_IclR"/>
    <property type="match status" value="1"/>
</dbReference>
<dbReference type="GO" id="GO:0045892">
    <property type="term" value="P:negative regulation of DNA-templated transcription"/>
    <property type="evidence" value="ECO:0007669"/>
    <property type="project" value="TreeGrafter"/>
</dbReference>
<proteinExistence type="predicted"/>
<comment type="caution">
    <text evidence="9">The sequence shown here is derived from an EMBL/GenBank/DDBJ whole genome shotgun (WGS) entry which is preliminary data.</text>
</comment>
<dbReference type="PROSITE" id="PS51077">
    <property type="entry name" value="HTH_ICLR"/>
    <property type="match status" value="1"/>
</dbReference>
<dbReference type="PROSITE" id="PS51078">
    <property type="entry name" value="ICLR_ED"/>
    <property type="match status" value="1"/>
</dbReference>
<dbReference type="InterPro" id="IPR050707">
    <property type="entry name" value="HTH_MetabolicPath_Reg"/>
</dbReference>
<dbReference type="InterPro" id="IPR036390">
    <property type="entry name" value="WH_DNA-bd_sf"/>
</dbReference>
<dbReference type="InterPro" id="IPR005471">
    <property type="entry name" value="Tscrpt_reg_IclR_N"/>
</dbReference>
<keyword evidence="1" id="KW-0319">Glycerol metabolism</keyword>
<evidence type="ECO:0000259" key="8">
    <source>
        <dbReference type="PROSITE" id="PS51078"/>
    </source>
</evidence>
<keyword evidence="4" id="KW-0804">Transcription</keyword>
<keyword evidence="2" id="KW-0805">Transcription regulation</keyword>
<dbReference type="Gene3D" id="3.30.450.40">
    <property type="match status" value="1"/>
</dbReference>
<dbReference type="SMART" id="SM00346">
    <property type="entry name" value="HTH_ICLR"/>
    <property type="match status" value="1"/>
</dbReference>
<dbReference type="Gene3D" id="1.10.10.10">
    <property type="entry name" value="Winged helix-like DNA-binding domain superfamily/Winged helix DNA-binding domain"/>
    <property type="match status" value="1"/>
</dbReference>
<organism evidence="9 10">
    <name type="scientific">Microbacterium allomyrinae</name>
    <dbReference type="NCBI Taxonomy" id="2830666"/>
    <lineage>
        <taxon>Bacteria</taxon>
        <taxon>Bacillati</taxon>
        <taxon>Actinomycetota</taxon>
        <taxon>Actinomycetes</taxon>
        <taxon>Micrococcales</taxon>
        <taxon>Microbacteriaceae</taxon>
        <taxon>Microbacterium</taxon>
    </lineage>
</organism>
<evidence type="ECO:0000256" key="2">
    <source>
        <dbReference type="ARBA" id="ARBA00023015"/>
    </source>
</evidence>
<dbReference type="PANTHER" id="PTHR30136:SF24">
    <property type="entry name" value="HTH-TYPE TRANSCRIPTIONAL REPRESSOR ALLR"/>
    <property type="match status" value="1"/>
</dbReference>
<keyword evidence="3" id="KW-0238">DNA-binding</keyword>